<comment type="subcellular location">
    <subcellularLocation>
        <location evidence="1">Membrane</location>
        <topology evidence="1">Multi-pass membrane protein</topology>
    </subcellularLocation>
</comment>
<evidence type="ECO:0000256" key="3">
    <source>
        <dbReference type="ARBA" id="ARBA00022448"/>
    </source>
</evidence>
<dbReference type="GO" id="GO:0016020">
    <property type="term" value="C:membrane"/>
    <property type="evidence" value="ECO:0007669"/>
    <property type="project" value="UniProtKB-SubCell"/>
</dbReference>
<accession>A0A4Q0AJ75</accession>
<feature type="transmembrane region" description="Helical" evidence="7">
    <location>
        <begin position="55"/>
        <end position="74"/>
    </location>
</feature>
<evidence type="ECO:0000259" key="8">
    <source>
        <dbReference type="Pfam" id="PF00999"/>
    </source>
</evidence>
<dbReference type="PANTHER" id="PTHR42751">
    <property type="entry name" value="SODIUM/HYDROGEN EXCHANGER FAMILY/TRKA DOMAIN PROTEIN"/>
    <property type="match status" value="1"/>
</dbReference>
<protein>
    <submittedName>
        <fullName evidence="9">Sodium:proton exchanger</fullName>
    </submittedName>
</protein>
<reference evidence="9" key="1">
    <citation type="submission" date="2019-01" db="EMBL/GenBank/DDBJ databases">
        <title>Genomic signatures and co-occurrence patterns of the ultra-small Saccharimodia (Patescibacteria phylum) suggest a symbiotic lifestyle.</title>
        <authorList>
            <person name="Lemos L."/>
            <person name="Medeiros J."/>
            <person name="Andreote F."/>
            <person name="Fernandes G."/>
            <person name="Varani A."/>
            <person name="Oliveira G."/>
            <person name="Pylro V."/>
        </authorList>
    </citation>
    <scope>NUCLEOTIDE SEQUENCE [LARGE SCALE GENOMIC DNA]</scope>
    <source>
        <strain evidence="9">AMD01</strain>
    </source>
</reference>
<keyword evidence="10" id="KW-1185">Reference proteome</keyword>
<evidence type="ECO:0000256" key="5">
    <source>
        <dbReference type="ARBA" id="ARBA00022989"/>
    </source>
</evidence>
<feature type="transmembrane region" description="Helical" evidence="7">
    <location>
        <begin position="6"/>
        <end position="23"/>
    </location>
</feature>
<dbReference type="GO" id="GO:1902600">
    <property type="term" value="P:proton transmembrane transport"/>
    <property type="evidence" value="ECO:0007669"/>
    <property type="project" value="InterPro"/>
</dbReference>
<sequence length="97" mass="10474">MEQTVFLQLSLVIVLATFVSWLMRLLRQPLIMGYILTGILVGPAFLYLIQDQKAFASFSQIGIALLLFIIGLGLNVTVVKSLGKPVLVTAAAQIAGL</sequence>
<dbReference type="GO" id="GO:0015297">
    <property type="term" value="F:antiporter activity"/>
    <property type="evidence" value="ECO:0007669"/>
    <property type="project" value="InterPro"/>
</dbReference>
<evidence type="ECO:0000256" key="6">
    <source>
        <dbReference type="ARBA" id="ARBA00023136"/>
    </source>
</evidence>
<comment type="caution">
    <text evidence="9">The sequence shown here is derived from an EMBL/GenBank/DDBJ whole genome shotgun (WGS) entry which is preliminary data.</text>
</comment>
<dbReference type="InterPro" id="IPR006153">
    <property type="entry name" value="Cation/H_exchanger_TM"/>
</dbReference>
<gene>
    <name evidence="9" type="ORF">EOT04_00890</name>
</gene>
<evidence type="ECO:0000256" key="7">
    <source>
        <dbReference type="SAM" id="Phobius"/>
    </source>
</evidence>
<dbReference type="PANTHER" id="PTHR42751:SF3">
    <property type="entry name" value="SODIUM_GLUTAMATE SYMPORTER"/>
    <property type="match status" value="1"/>
</dbReference>
<proteinExistence type="inferred from homology"/>
<feature type="transmembrane region" description="Helical" evidence="7">
    <location>
        <begin position="30"/>
        <end position="49"/>
    </location>
</feature>
<organism evidence="9 10">
    <name type="scientific">Candidatus Chaera renei</name>
    <dbReference type="NCBI Taxonomy" id="2506947"/>
    <lineage>
        <taxon>Bacteria</taxon>
        <taxon>Candidatus Saccharimonadota</taxon>
        <taxon>Candidatus Saccharimonadia</taxon>
        <taxon>Candidatus Saccharimonadales</taxon>
        <taxon>Candidatus Saccharimonadaceae</taxon>
        <taxon>Candidatus Chaera</taxon>
    </lineage>
</organism>
<evidence type="ECO:0000313" key="10">
    <source>
        <dbReference type="Proteomes" id="UP000289269"/>
    </source>
</evidence>
<dbReference type="InterPro" id="IPR038770">
    <property type="entry name" value="Na+/solute_symporter_sf"/>
</dbReference>
<keyword evidence="4 7" id="KW-0812">Transmembrane</keyword>
<evidence type="ECO:0000256" key="2">
    <source>
        <dbReference type="ARBA" id="ARBA00005551"/>
    </source>
</evidence>
<dbReference type="EMBL" id="SCKW01000006">
    <property type="protein sequence ID" value="RWZ79589.1"/>
    <property type="molecule type" value="Genomic_DNA"/>
</dbReference>
<keyword evidence="6 7" id="KW-0472">Membrane</keyword>
<dbReference type="Proteomes" id="UP000289269">
    <property type="component" value="Unassembled WGS sequence"/>
</dbReference>
<comment type="similarity">
    <text evidence="2">Belongs to the monovalent cation:proton antiporter 2 (CPA2) transporter (TC 2.A.37) family.</text>
</comment>
<keyword evidence="3" id="KW-0813">Transport</keyword>
<name>A0A4Q0AJ75_9BACT</name>
<evidence type="ECO:0000256" key="4">
    <source>
        <dbReference type="ARBA" id="ARBA00022692"/>
    </source>
</evidence>
<dbReference type="Gene3D" id="1.20.1530.20">
    <property type="match status" value="1"/>
</dbReference>
<evidence type="ECO:0000256" key="1">
    <source>
        <dbReference type="ARBA" id="ARBA00004141"/>
    </source>
</evidence>
<keyword evidence="5 7" id="KW-1133">Transmembrane helix</keyword>
<dbReference type="Pfam" id="PF00999">
    <property type="entry name" value="Na_H_Exchanger"/>
    <property type="match status" value="1"/>
</dbReference>
<evidence type="ECO:0000313" key="9">
    <source>
        <dbReference type="EMBL" id="RWZ79589.1"/>
    </source>
</evidence>
<dbReference type="AlphaFoldDB" id="A0A4Q0AJ75"/>
<feature type="domain" description="Cation/H+ exchanger transmembrane" evidence="8">
    <location>
        <begin position="13"/>
        <end position="94"/>
    </location>
</feature>
<feature type="non-terminal residue" evidence="9">
    <location>
        <position position="97"/>
    </location>
</feature>